<keyword evidence="5" id="KW-1185">Reference proteome</keyword>
<evidence type="ECO:0000259" key="3">
    <source>
        <dbReference type="Pfam" id="PF13359"/>
    </source>
</evidence>
<accession>A0A8W8JTB8</accession>
<dbReference type="InterPro" id="IPR026103">
    <property type="entry name" value="HARBI1_animal"/>
</dbReference>
<comment type="cofactor">
    <cofactor evidence="1">
        <name>a divalent metal cation</name>
        <dbReference type="ChEBI" id="CHEBI:60240"/>
    </cofactor>
</comment>
<dbReference type="Proteomes" id="UP000005408">
    <property type="component" value="Unassembled WGS sequence"/>
</dbReference>
<evidence type="ECO:0000313" key="4">
    <source>
        <dbReference type="EnsemblMetazoa" id="G20253.1:cds"/>
    </source>
</evidence>
<dbReference type="InterPro" id="IPR027806">
    <property type="entry name" value="HARBI1_dom"/>
</dbReference>
<proteinExistence type="predicted"/>
<dbReference type="AlphaFoldDB" id="A0A8W8JTB8"/>
<protein>
    <recommendedName>
        <fullName evidence="3">DDE Tnp4 domain-containing protein</fullName>
    </recommendedName>
</protein>
<name>A0A8W8JTB8_MAGGI</name>
<feature type="domain" description="DDE Tnp4" evidence="3">
    <location>
        <begin position="111"/>
        <end position="169"/>
    </location>
</feature>
<keyword evidence="2" id="KW-0479">Metal-binding</keyword>
<evidence type="ECO:0000313" key="5">
    <source>
        <dbReference type="Proteomes" id="UP000005408"/>
    </source>
</evidence>
<dbReference type="EnsemblMetazoa" id="G20253.1">
    <property type="protein sequence ID" value="G20253.1:cds"/>
    <property type="gene ID" value="G20253"/>
</dbReference>
<dbReference type="GO" id="GO:0046872">
    <property type="term" value="F:metal ion binding"/>
    <property type="evidence" value="ECO:0007669"/>
    <property type="project" value="UniProtKB-KW"/>
</dbReference>
<reference evidence="4" key="1">
    <citation type="submission" date="2022-08" db="UniProtKB">
        <authorList>
            <consortium name="EnsemblMetazoa"/>
        </authorList>
    </citation>
    <scope>IDENTIFICATION</scope>
    <source>
        <strain evidence="4">05x7-T-G4-1.051#20</strain>
    </source>
</reference>
<evidence type="ECO:0000256" key="1">
    <source>
        <dbReference type="ARBA" id="ARBA00001968"/>
    </source>
</evidence>
<evidence type="ECO:0000256" key="2">
    <source>
        <dbReference type="ARBA" id="ARBA00022723"/>
    </source>
</evidence>
<sequence>MNDLSDDQIRSRFRFKRESILFIANLLRDDLQRATKRSQSIAVETQVMLALRFFASESFMEVIGDTMGYDKSKVSRAVENVTNALLTKKDQFLKWPTQEKIKKSKENFYLRGKFINVDAHWPGSTHDSHICRASEVSAYLENHHRGVDDGYLLGDSGYACSRVLLTPYLHPSNAS</sequence>
<dbReference type="PRINTS" id="PR02086">
    <property type="entry name" value="PUTNUCHARBI1"/>
</dbReference>
<organism evidence="4 5">
    <name type="scientific">Magallana gigas</name>
    <name type="common">Pacific oyster</name>
    <name type="synonym">Crassostrea gigas</name>
    <dbReference type="NCBI Taxonomy" id="29159"/>
    <lineage>
        <taxon>Eukaryota</taxon>
        <taxon>Metazoa</taxon>
        <taxon>Spiralia</taxon>
        <taxon>Lophotrochozoa</taxon>
        <taxon>Mollusca</taxon>
        <taxon>Bivalvia</taxon>
        <taxon>Autobranchia</taxon>
        <taxon>Pteriomorphia</taxon>
        <taxon>Ostreida</taxon>
        <taxon>Ostreoidea</taxon>
        <taxon>Ostreidae</taxon>
        <taxon>Magallana</taxon>
    </lineage>
</organism>
<dbReference type="Pfam" id="PF13359">
    <property type="entry name" value="DDE_Tnp_4"/>
    <property type="match status" value="1"/>
</dbReference>